<organism evidence="4 5">
    <name type="scientific">Shewanella gelidii</name>
    <dbReference type="NCBI Taxonomy" id="1642821"/>
    <lineage>
        <taxon>Bacteria</taxon>
        <taxon>Pseudomonadati</taxon>
        <taxon>Pseudomonadota</taxon>
        <taxon>Gammaproteobacteria</taxon>
        <taxon>Alteromonadales</taxon>
        <taxon>Shewanellaceae</taxon>
        <taxon>Shewanella</taxon>
    </lineage>
</organism>
<dbReference type="Gene3D" id="3.40.50.1820">
    <property type="entry name" value="alpha/beta hydrolase"/>
    <property type="match status" value="1"/>
</dbReference>
<evidence type="ECO:0000259" key="3">
    <source>
        <dbReference type="Pfam" id="PF00326"/>
    </source>
</evidence>
<feature type="signal peptide" evidence="2">
    <location>
        <begin position="1"/>
        <end position="17"/>
    </location>
</feature>
<dbReference type="SUPFAM" id="SSF82171">
    <property type="entry name" value="DPP6 N-terminal domain-like"/>
    <property type="match status" value="1"/>
</dbReference>
<dbReference type="EMBL" id="BMPZ01000002">
    <property type="protein sequence ID" value="GGI73618.1"/>
    <property type="molecule type" value="Genomic_DNA"/>
</dbReference>
<protein>
    <submittedName>
        <fullName evidence="4">Periplasmic peptidase family S9</fullName>
    </submittedName>
</protein>
<evidence type="ECO:0000256" key="1">
    <source>
        <dbReference type="ARBA" id="ARBA00022801"/>
    </source>
</evidence>
<keyword evidence="1" id="KW-0378">Hydrolase</keyword>
<dbReference type="PANTHER" id="PTHR42776:SF27">
    <property type="entry name" value="DIPEPTIDYL PEPTIDASE FAMILY MEMBER 6"/>
    <property type="match status" value="1"/>
</dbReference>
<evidence type="ECO:0000313" key="4">
    <source>
        <dbReference type="EMBL" id="GGI73618.1"/>
    </source>
</evidence>
<sequence length="963" mass="108392">MKPFGLFLSMLAGAIIAAPSYGEAPASMSVTDIMQFESAKKPVLSDSGKVLAVTVAPDRGDPRGLVRLVGSEKQFDLAQAQKPVISPMGRYVAFDRVPTLLEKETASKNDKKKLKNGLVVLDTQTGEQLQYERVKSYQFTEKDSHLVVWFEAESKEAEAKESDVKSSENLVEITSSQMKSRAKLASAEYASHRASEINSADSKKPTVDDFDKGTALSLIELATGKETAFQHVTEYALSGGNTHLAIAINDIENSRHELRLILLADASTDAMFLFRDQQFGKIALSKSGQWLAYTHGKAAEQPYGREYQLVLHDLKKDKSQYAPVDERWHYNRYSELRFSKDSQRLFFGRVPSVQQQTKLPKIEQAMDLYDLDKIAAQRNLRVWHGNDPRIKPNEIKEYEKQQKHTYLAVWHLASNALVQLADELVPDVQFNENKRLMLASSDLPYQKMITWAGFYRDYYLVDLKTGVKTQVLYQQPSRSVPQLSPQQKYLVYFQQGQVYLYDVATQDRRVLSSGAGVSFANEDHDYPSAAPGYGFGPWLAEDKGVFAYDKYDVWQFSTHANAPAQMLTSGAGRQQGIQYRVTGLIEDDSPQVFKAGEPVLLHGYNTKTKGDGFYQAKVGKSGVKPLMQGSYKLKLLARAKKSNTILYSKEAYDQYPDLYTAGVNTPQNASQQTDLDQQKDKLGWGKAELVSWTNGDGKALDGVLIKPSNYVAGQRYPVLVYFYRFMSDRLHSFPQMKVNHRPNFAWYADNGYAIFLPDIRFEVGYPGPSAVQALTSGVQHIIDMGVAKANAIGIQGHSWGGYQTAFAVTQTHMFKAAVTGAPVSNMTSAYSGIRHGTGLARQFQYETGQSRIGESLMKAPHKYIENSPVFYAERIKTPMMIMFGDRDDAVPWEQGVELYLAMRRAGKDVVFLQYEDEPHHLKKYPNKLDYTVRMQEYFGHYLKGEPAPAWLLKGEAYQELKQN</sequence>
<evidence type="ECO:0000313" key="5">
    <source>
        <dbReference type="Proteomes" id="UP000613743"/>
    </source>
</evidence>
<reference evidence="4" key="2">
    <citation type="submission" date="2020-09" db="EMBL/GenBank/DDBJ databases">
        <authorList>
            <person name="Sun Q."/>
            <person name="Ohkuma M."/>
        </authorList>
    </citation>
    <scope>NUCLEOTIDE SEQUENCE</scope>
    <source>
        <strain evidence="4">JCM 30804</strain>
    </source>
</reference>
<dbReference type="GO" id="GO:0006508">
    <property type="term" value="P:proteolysis"/>
    <property type="evidence" value="ECO:0007669"/>
    <property type="project" value="InterPro"/>
</dbReference>
<comment type="caution">
    <text evidence="4">The sequence shown here is derived from an EMBL/GenBank/DDBJ whole genome shotgun (WGS) entry which is preliminary data.</text>
</comment>
<keyword evidence="2" id="KW-0732">Signal</keyword>
<dbReference type="AlphaFoldDB" id="A0A917N783"/>
<dbReference type="InterPro" id="IPR001375">
    <property type="entry name" value="Peptidase_S9_cat"/>
</dbReference>
<dbReference type="InterPro" id="IPR029058">
    <property type="entry name" value="AB_hydrolase_fold"/>
</dbReference>
<dbReference type="PANTHER" id="PTHR42776">
    <property type="entry name" value="SERINE PEPTIDASE S9 FAMILY MEMBER"/>
    <property type="match status" value="1"/>
</dbReference>
<dbReference type="Pfam" id="PF00326">
    <property type="entry name" value="Peptidase_S9"/>
    <property type="match status" value="1"/>
</dbReference>
<evidence type="ECO:0000256" key="2">
    <source>
        <dbReference type="SAM" id="SignalP"/>
    </source>
</evidence>
<name>A0A917N783_9GAMM</name>
<dbReference type="Proteomes" id="UP000613743">
    <property type="component" value="Unassembled WGS sequence"/>
</dbReference>
<reference evidence="4" key="1">
    <citation type="journal article" date="2014" name="Int. J. Syst. Evol. Microbiol.">
        <title>Complete genome sequence of Corynebacterium casei LMG S-19264T (=DSM 44701T), isolated from a smear-ripened cheese.</title>
        <authorList>
            <consortium name="US DOE Joint Genome Institute (JGI-PGF)"/>
            <person name="Walter F."/>
            <person name="Albersmeier A."/>
            <person name="Kalinowski J."/>
            <person name="Ruckert C."/>
        </authorList>
    </citation>
    <scope>NUCLEOTIDE SEQUENCE</scope>
    <source>
        <strain evidence="4">JCM 30804</strain>
    </source>
</reference>
<proteinExistence type="predicted"/>
<accession>A0A917N783</accession>
<dbReference type="SUPFAM" id="SSF53474">
    <property type="entry name" value="alpha/beta-Hydrolases"/>
    <property type="match status" value="1"/>
</dbReference>
<keyword evidence="5" id="KW-1185">Reference proteome</keyword>
<dbReference type="GO" id="GO:0004252">
    <property type="term" value="F:serine-type endopeptidase activity"/>
    <property type="evidence" value="ECO:0007669"/>
    <property type="project" value="TreeGrafter"/>
</dbReference>
<gene>
    <name evidence="4" type="ORF">GCM10009332_08870</name>
</gene>
<feature type="chain" id="PRO_5036951302" evidence="2">
    <location>
        <begin position="18"/>
        <end position="963"/>
    </location>
</feature>
<feature type="domain" description="Peptidase S9 prolyl oligopeptidase catalytic" evidence="3">
    <location>
        <begin position="772"/>
        <end position="944"/>
    </location>
</feature>